<dbReference type="EMBL" id="MGBR01000001">
    <property type="protein sequence ID" value="OGK74289.1"/>
    <property type="molecule type" value="Genomic_DNA"/>
</dbReference>
<keyword evidence="1" id="KW-0472">Membrane</keyword>
<accession>A0A1F7L2H1</accession>
<gene>
    <name evidence="2" type="ORF">A3K52_06020</name>
</gene>
<feature type="transmembrane region" description="Helical" evidence="1">
    <location>
        <begin position="96"/>
        <end position="117"/>
    </location>
</feature>
<evidence type="ECO:0000256" key="1">
    <source>
        <dbReference type="SAM" id="Phobius"/>
    </source>
</evidence>
<keyword evidence="1" id="KW-1133">Transmembrane helix</keyword>
<proteinExistence type="predicted"/>
<dbReference type="Proteomes" id="UP000177050">
    <property type="component" value="Unassembled WGS sequence"/>
</dbReference>
<evidence type="ECO:0000313" key="3">
    <source>
        <dbReference type="Proteomes" id="UP000177050"/>
    </source>
</evidence>
<comment type="caution">
    <text evidence="2">The sequence shown here is derived from an EMBL/GenBank/DDBJ whole genome shotgun (WGS) entry which is preliminary data.</text>
</comment>
<dbReference type="AlphaFoldDB" id="A0A1F7L2H1"/>
<keyword evidence="1" id="KW-0812">Transmembrane</keyword>
<reference evidence="2 3" key="1">
    <citation type="journal article" date="2016" name="Nat. Commun.">
        <title>Thousands of microbial genomes shed light on interconnected biogeochemical processes in an aquifer system.</title>
        <authorList>
            <person name="Anantharaman K."/>
            <person name="Brown C.T."/>
            <person name="Hug L.A."/>
            <person name="Sharon I."/>
            <person name="Castelle C.J."/>
            <person name="Probst A.J."/>
            <person name="Thomas B.C."/>
            <person name="Singh A."/>
            <person name="Wilkins M.J."/>
            <person name="Karaoz U."/>
            <person name="Brodie E.L."/>
            <person name="Williams K.H."/>
            <person name="Hubbard S.S."/>
            <person name="Banfield J.F."/>
        </authorList>
    </citation>
    <scope>NUCLEOTIDE SEQUENCE [LARGE SCALE GENOMIC DNA]</scope>
</reference>
<evidence type="ECO:0000313" key="2">
    <source>
        <dbReference type="EMBL" id="OGK74289.1"/>
    </source>
</evidence>
<protein>
    <submittedName>
        <fullName evidence="2">Uncharacterized protein</fullName>
    </submittedName>
</protein>
<name>A0A1F7L2H1_9BACT</name>
<organism evidence="2 3">
    <name type="scientific">Candidatus Roizmanbacteria bacterium RIFOXYD1_FULL_38_12</name>
    <dbReference type="NCBI Taxonomy" id="1802093"/>
    <lineage>
        <taxon>Bacteria</taxon>
        <taxon>Candidatus Roizmaniibacteriota</taxon>
    </lineage>
</organism>
<sequence length="128" mass="14462">MLIQKTLCSSKWGAVVFLCSLTFLCTFKYVYAVPGQLNYDFTLPQKTIPIKDTKELDACKKKSEEKDVSLKNCQQTNTIFQDAIKKAQEKQKIVPIYILLSGISGFILGLIVSVLLWRKKTAPKTVLN</sequence>
<feature type="transmembrane region" description="Helical" evidence="1">
    <location>
        <begin position="12"/>
        <end position="31"/>
    </location>
</feature>